<accession>A0A5B7E0G1</accession>
<feature type="domain" description="ADAMTS/ADAMTS-like Spacer 1" evidence="3">
    <location>
        <begin position="19"/>
        <end position="114"/>
    </location>
</feature>
<dbReference type="FunFam" id="2.60.120.830:FF:000001">
    <property type="entry name" value="A disintegrin and metalloproteinase with thrombospondin motifs 1"/>
    <property type="match status" value="1"/>
</dbReference>
<organism evidence="4 5">
    <name type="scientific">Portunus trituberculatus</name>
    <name type="common">Swimming crab</name>
    <name type="synonym">Neptunus trituberculatus</name>
    <dbReference type="NCBI Taxonomy" id="210409"/>
    <lineage>
        <taxon>Eukaryota</taxon>
        <taxon>Metazoa</taxon>
        <taxon>Ecdysozoa</taxon>
        <taxon>Arthropoda</taxon>
        <taxon>Crustacea</taxon>
        <taxon>Multicrustacea</taxon>
        <taxon>Malacostraca</taxon>
        <taxon>Eumalacostraca</taxon>
        <taxon>Eucarida</taxon>
        <taxon>Decapoda</taxon>
        <taxon>Pleocyemata</taxon>
        <taxon>Brachyura</taxon>
        <taxon>Eubrachyura</taxon>
        <taxon>Portunoidea</taxon>
        <taxon>Portunidae</taxon>
        <taxon>Portuninae</taxon>
        <taxon>Portunus</taxon>
    </lineage>
</organism>
<evidence type="ECO:0000256" key="2">
    <source>
        <dbReference type="ARBA" id="ARBA00022525"/>
    </source>
</evidence>
<dbReference type="OrthoDB" id="5950222at2759"/>
<protein>
    <submittedName>
        <fullName evidence="4">ADAMTS-like protein 4</fullName>
    </submittedName>
</protein>
<name>A0A5B7E0G1_PORTR</name>
<dbReference type="GO" id="GO:0006508">
    <property type="term" value="P:proteolysis"/>
    <property type="evidence" value="ECO:0007669"/>
    <property type="project" value="TreeGrafter"/>
</dbReference>
<keyword evidence="2" id="KW-0964">Secreted</keyword>
<dbReference type="GO" id="GO:0030198">
    <property type="term" value="P:extracellular matrix organization"/>
    <property type="evidence" value="ECO:0007669"/>
    <property type="project" value="TreeGrafter"/>
</dbReference>
<dbReference type="GO" id="GO:0005576">
    <property type="term" value="C:extracellular region"/>
    <property type="evidence" value="ECO:0007669"/>
    <property type="project" value="UniProtKB-SubCell"/>
</dbReference>
<dbReference type="Gene3D" id="2.60.120.830">
    <property type="match status" value="1"/>
</dbReference>
<dbReference type="Pfam" id="PF05986">
    <property type="entry name" value="ADAMTS_spacer1"/>
    <property type="match status" value="1"/>
</dbReference>
<dbReference type="GO" id="GO:0031012">
    <property type="term" value="C:extracellular matrix"/>
    <property type="evidence" value="ECO:0007669"/>
    <property type="project" value="TreeGrafter"/>
</dbReference>
<dbReference type="GO" id="GO:0004222">
    <property type="term" value="F:metalloendopeptidase activity"/>
    <property type="evidence" value="ECO:0007669"/>
    <property type="project" value="TreeGrafter"/>
</dbReference>
<dbReference type="PANTHER" id="PTHR13723:SF305">
    <property type="entry name" value="PROTEIN MADD-4"/>
    <property type="match status" value="1"/>
</dbReference>
<sequence>MKLDSCGVCGGDNSTCRVIAGIFSNPKMPYGYNMIATLPRGAANITIQQVKPSANFLALRHQGGEFFLNGNWMANVSGHYYSAGTAFTYQRSDFFTGDMVTAKGPLQQPVDVIVR</sequence>
<dbReference type="EMBL" id="VSRR010001584">
    <property type="protein sequence ID" value="MPC26314.1"/>
    <property type="molecule type" value="Genomic_DNA"/>
</dbReference>
<proteinExistence type="predicted"/>
<comment type="caution">
    <text evidence="4">The sequence shown here is derived from an EMBL/GenBank/DDBJ whole genome shotgun (WGS) entry which is preliminary data.</text>
</comment>
<dbReference type="Proteomes" id="UP000324222">
    <property type="component" value="Unassembled WGS sequence"/>
</dbReference>
<dbReference type="AlphaFoldDB" id="A0A5B7E0G1"/>
<comment type="subcellular location">
    <subcellularLocation>
        <location evidence="1">Secreted</location>
    </subcellularLocation>
</comment>
<evidence type="ECO:0000313" key="4">
    <source>
        <dbReference type="EMBL" id="MPC26314.1"/>
    </source>
</evidence>
<dbReference type="PANTHER" id="PTHR13723">
    <property type="entry name" value="ADAMTS A DISINTEGRIN AND METALLOPROTEASE WITH THROMBOSPONDIN MOTIFS PROTEASE"/>
    <property type="match status" value="1"/>
</dbReference>
<evidence type="ECO:0000256" key="1">
    <source>
        <dbReference type="ARBA" id="ARBA00004613"/>
    </source>
</evidence>
<dbReference type="InterPro" id="IPR050439">
    <property type="entry name" value="ADAMTS_ADAMTS-like"/>
</dbReference>
<dbReference type="InterPro" id="IPR010294">
    <property type="entry name" value="ADAMTS_spacer1"/>
</dbReference>
<gene>
    <name evidence="4" type="primary">ADAMTSL4</name>
    <name evidence="4" type="ORF">E2C01_019449</name>
</gene>
<evidence type="ECO:0000259" key="3">
    <source>
        <dbReference type="Pfam" id="PF05986"/>
    </source>
</evidence>
<reference evidence="4 5" key="1">
    <citation type="submission" date="2019-05" db="EMBL/GenBank/DDBJ databases">
        <title>Another draft genome of Portunus trituberculatus and its Hox gene families provides insights of decapod evolution.</title>
        <authorList>
            <person name="Jeong J.-H."/>
            <person name="Song I."/>
            <person name="Kim S."/>
            <person name="Choi T."/>
            <person name="Kim D."/>
            <person name="Ryu S."/>
            <person name="Kim W."/>
        </authorList>
    </citation>
    <scope>NUCLEOTIDE SEQUENCE [LARGE SCALE GENOMIC DNA]</scope>
    <source>
        <tissue evidence="4">Muscle</tissue>
    </source>
</reference>
<keyword evidence="5" id="KW-1185">Reference proteome</keyword>
<evidence type="ECO:0000313" key="5">
    <source>
        <dbReference type="Proteomes" id="UP000324222"/>
    </source>
</evidence>